<dbReference type="Proteomes" id="UP000019102">
    <property type="component" value="Unassembled WGS sequence"/>
</dbReference>
<dbReference type="eggNOG" id="ENOG5032PU2">
    <property type="taxonomic scope" value="Bacteria"/>
</dbReference>
<evidence type="ECO:0000313" key="1">
    <source>
        <dbReference type="EMBL" id="GAE94128.1"/>
    </source>
</evidence>
<sequence length="57" mass="6788">MRTDYKQNRNAATNHFNTQKIHQFNEFQSREYQTEIAASFDIALHSTQKVTKNKKQT</sequence>
<organism evidence="1 2">
    <name type="scientific">Gracilibacillus boraciitolerans JCM 21714</name>
    <dbReference type="NCBI Taxonomy" id="1298598"/>
    <lineage>
        <taxon>Bacteria</taxon>
        <taxon>Bacillati</taxon>
        <taxon>Bacillota</taxon>
        <taxon>Bacilli</taxon>
        <taxon>Bacillales</taxon>
        <taxon>Bacillaceae</taxon>
        <taxon>Gracilibacillus</taxon>
    </lineage>
</organism>
<dbReference type="OrthoDB" id="2972704at2"/>
<gene>
    <name evidence="1" type="ORF">JCM21714_3262</name>
</gene>
<keyword evidence="2" id="KW-1185">Reference proteome</keyword>
<dbReference type="STRING" id="1298598.JCM21714_3262"/>
<name>W4VMQ1_9BACI</name>
<reference evidence="1 2" key="1">
    <citation type="journal article" date="2014" name="Genome Announc.">
        <title>Draft Genome Sequence of the Boron-Tolerant and Moderately Halotolerant Bacterium Gracilibacillus boraciitolerans JCM 21714T.</title>
        <authorList>
            <person name="Ahmed I."/>
            <person name="Oshima K."/>
            <person name="Suda W."/>
            <person name="Kitamura K."/>
            <person name="Iida T."/>
            <person name="Ohmori Y."/>
            <person name="Fujiwara T."/>
            <person name="Hattori M."/>
            <person name="Ohkuma M."/>
        </authorList>
    </citation>
    <scope>NUCLEOTIDE SEQUENCE [LARGE SCALE GENOMIC DNA]</scope>
    <source>
        <strain evidence="1 2">JCM 21714</strain>
    </source>
</reference>
<evidence type="ECO:0000313" key="2">
    <source>
        <dbReference type="Proteomes" id="UP000019102"/>
    </source>
</evidence>
<dbReference type="EMBL" id="BAVS01000019">
    <property type="protein sequence ID" value="GAE94128.1"/>
    <property type="molecule type" value="Genomic_DNA"/>
</dbReference>
<protein>
    <submittedName>
        <fullName evidence="1">Uncharacterized protein</fullName>
    </submittedName>
</protein>
<comment type="caution">
    <text evidence="1">The sequence shown here is derived from an EMBL/GenBank/DDBJ whole genome shotgun (WGS) entry which is preliminary data.</text>
</comment>
<accession>W4VMQ1</accession>
<dbReference type="AlphaFoldDB" id="W4VMQ1"/>
<proteinExistence type="predicted"/>